<evidence type="ECO:0000256" key="1">
    <source>
        <dbReference type="ARBA" id="ARBA00004141"/>
    </source>
</evidence>
<reference evidence="7 8" key="1">
    <citation type="submission" date="2020-04" db="EMBL/GenBank/DDBJ databases">
        <title>Massilia sp. RP-1-19 isolated from soil.</title>
        <authorList>
            <person name="Dahal R.H."/>
        </authorList>
    </citation>
    <scope>NUCLEOTIDE SEQUENCE [LARGE SCALE GENOMIC DNA]</scope>
    <source>
        <strain evidence="7 8">RP-1-19</strain>
    </source>
</reference>
<comment type="subcellular location">
    <subcellularLocation>
        <location evidence="1">Membrane</location>
        <topology evidence="1">Multi-pass membrane protein</topology>
    </subcellularLocation>
</comment>
<feature type="transmembrane region" description="Helical" evidence="5">
    <location>
        <begin position="83"/>
        <end position="103"/>
    </location>
</feature>
<accession>A0A848HT36</accession>
<dbReference type="GO" id="GO:0016020">
    <property type="term" value="C:membrane"/>
    <property type="evidence" value="ECO:0007669"/>
    <property type="project" value="UniProtKB-SubCell"/>
</dbReference>
<comment type="caution">
    <text evidence="7">The sequence shown here is derived from an EMBL/GenBank/DDBJ whole genome shotgun (WGS) entry which is preliminary data.</text>
</comment>
<dbReference type="Proteomes" id="UP000583752">
    <property type="component" value="Unassembled WGS sequence"/>
</dbReference>
<evidence type="ECO:0000256" key="5">
    <source>
        <dbReference type="SAM" id="Phobius"/>
    </source>
</evidence>
<feature type="transmembrane region" description="Helical" evidence="5">
    <location>
        <begin position="205"/>
        <end position="225"/>
    </location>
</feature>
<name>A0A848HT36_9BURK</name>
<dbReference type="Pfam" id="PF04893">
    <property type="entry name" value="Yip1"/>
    <property type="match status" value="1"/>
</dbReference>
<evidence type="ECO:0000256" key="2">
    <source>
        <dbReference type="ARBA" id="ARBA00022692"/>
    </source>
</evidence>
<feature type="transmembrane region" description="Helical" evidence="5">
    <location>
        <begin position="182"/>
        <end position="200"/>
    </location>
</feature>
<sequence>MSNNVAAIPFQIFYEPGKAFAALRDKSHTWLPLLALMISSAAMMYWYFQTVDFPWMVDQAIAAKPDMTGDEREAMHKMMSPTVMTWSALGGILIGTPIAYALYALYYLLAGKFLGSDISYGKWFALTAWTALPRLLVLPLMALQIMTSGGRVAMEDLSMVSLNFLLLHLPVGHPWGGFFNSLDLPLLWSAVLTVIGLRVWTGRSLATCITVSVLPLLVIFGLWAAKIVMFG</sequence>
<feature type="transmembrane region" description="Helical" evidence="5">
    <location>
        <begin position="157"/>
        <end position="176"/>
    </location>
</feature>
<feature type="transmembrane region" description="Helical" evidence="5">
    <location>
        <begin position="30"/>
        <end position="48"/>
    </location>
</feature>
<feature type="transmembrane region" description="Helical" evidence="5">
    <location>
        <begin position="123"/>
        <end position="145"/>
    </location>
</feature>
<evidence type="ECO:0000256" key="4">
    <source>
        <dbReference type="ARBA" id="ARBA00023136"/>
    </source>
</evidence>
<evidence type="ECO:0000313" key="7">
    <source>
        <dbReference type="EMBL" id="NML62453.1"/>
    </source>
</evidence>
<organism evidence="7 8">
    <name type="scientific">Massilia polaris</name>
    <dbReference type="NCBI Taxonomy" id="2728846"/>
    <lineage>
        <taxon>Bacteria</taxon>
        <taxon>Pseudomonadati</taxon>
        <taxon>Pseudomonadota</taxon>
        <taxon>Betaproteobacteria</taxon>
        <taxon>Burkholderiales</taxon>
        <taxon>Oxalobacteraceae</taxon>
        <taxon>Telluria group</taxon>
        <taxon>Massilia</taxon>
    </lineage>
</organism>
<evidence type="ECO:0000256" key="3">
    <source>
        <dbReference type="ARBA" id="ARBA00022989"/>
    </source>
</evidence>
<dbReference type="EMBL" id="JABBGG010000008">
    <property type="protein sequence ID" value="NML62453.1"/>
    <property type="molecule type" value="Genomic_DNA"/>
</dbReference>
<proteinExistence type="predicted"/>
<dbReference type="AlphaFoldDB" id="A0A848HT36"/>
<gene>
    <name evidence="7" type="ORF">HHL21_15500</name>
</gene>
<protein>
    <submittedName>
        <fullName evidence="7">DUF1282 family protein</fullName>
    </submittedName>
</protein>
<keyword evidence="3 5" id="KW-1133">Transmembrane helix</keyword>
<feature type="domain" description="Yip1" evidence="6">
    <location>
        <begin position="11"/>
        <end position="224"/>
    </location>
</feature>
<evidence type="ECO:0000313" key="8">
    <source>
        <dbReference type="Proteomes" id="UP000583752"/>
    </source>
</evidence>
<keyword evidence="8" id="KW-1185">Reference proteome</keyword>
<dbReference type="RefSeq" id="WP_169467441.1">
    <property type="nucleotide sequence ID" value="NZ_JABBGG010000008.1"/>
</dbReference>
<keyword evidence="4 5" id="KW-0472">Membrane</keyword>
<keyword evidence="2 5" id="KW-0812">Transmembrane</keyword>
<dbReference type="InterPro" id="IPR006977">
    <property type="entry name" value="Yip1_dom"/>
</dbReference>
<evidence type="ECO:0000259" key="6">
    <source>
        <dbReference type="Pfam" id="PF04893"/>
    </source>
</evidence>